<proteinExistence type="predicted"/>
<comment type="caution">
    <text evidence="3">The sequence shown here is derived from an EMBL/GenBank/DDBJ whole genome shotgun (WGS) entry which is preliminary data.</text>
</comment>
<dbReference type="Pfam" id="PF13229">
    <property type="entry name" value="Beta_helix"/>
    <property type="match status" value="1"/>
</dbReference>
<reference evidence="3 4" key="1">
    <citation type="journal article" date="2016" name="Nat. Commun.">
        <title>Thousands of microbial genomes shed light on interconnected biogeochemical processes in an aquifer system.</title>
        <authorList>
            <person name="Anantharaman K."/>
            <person name="Brown C.T."/>
            <person name="Hug L.A."/>
            <person name="Sharon I."/>
            <person name="Castelle C.J."/>
            <person name="Probst A.J."/>
            <person name="Thomas B.C."/>
            <person name="Singh A."/>
            <person name="Wilkins M.J."/>
            <person name="Karaoz U."/>
            <person name="Brodie E.L."/>
            <person name="Williams K.H."/>
            <person name="Hubbard S.S."/>
            <person name="Banfield J.F."/>
        </authorList>
    </citation>
    <scope>NUCLEOTIDE SEQUENCE [LARGE SCALE GENOMIC DNA]</scope>
</reference>
<dbReference type="InterPro" id="IPR022441">
    <property type="entry name" value="Para_beta_helix_rpt-2"/>
</dbReference>
<protein>
    <recommendedName>
        <fullName evidence="2">Right handed beta helix domain-containing protein</fullName>
    </recommendedName>
</protein>
<dbReference type="SMART" id="SM00710">
    <property type="entry name" value="PbH1"/>
    <property type="match status" value="5"/>
</dbReference>
<dbReference type="NCBIfam" id="TIGR03804">
    <property type="entry name" value="para_beta_helix"/>
    <property type="match status" value="1"/>
</dbReference>
<dbReference type="AlphaFoldDB" id="A0A1F8FBR3"/>
<evidence type="ECO:0000256" key="1">
    <source>
        <dbReference type="SAM" id="Phobius"/>
    </source>
</evidence>
<keyword evidence="1" id="KW-0472">Membrane</keyword>
<dbReference type="PANTHER" id="PTHR40050:SF1">
    <property type="entry name" value="INNER SPORE COAT PROTEIN H"/>
    <property type="match status" value="1"/>
</dbReference>
<evidence type="ECO:0000259" key="2">
    <source>
        <dbReference type="Pfam" id="PF13229"/>
    </source>
</evidence>
<gene>
    <name evidence="3" type="ORF">A3C61_02765</name>
</gene>
<keyword evidence="1" id="KW-0812">Transmembrane</keyword>
<evidence type="ECO:0000313" key="3">
    <source>
        <dbReference type="EMBL" id="OGN09696.1"/>
    </source>
</evidence>
<dbReference type="Pfam" id="PF08757">
    <property type="entry name" value="CotH"/>
    <property type="match status" value="1"/>
</dbReference>
<sequence>MFLKTIKKNSRLLREKSFVYGIIVAIIFISAAYSSLEDIKIPLKNYFAHSWRSIKKFPNIVYLPFWFGSSNLSQLQIFIDIKDVEELNSSVPIDMKEMDYGSLLDNDKSYVNAYFAGDGGYESKIKLRYRGLMQNHWQAEQKSFKIKFPKDNLFQGMRELNLIIPLDREFYVASFNSYRAKKIGVLAPDIKFVRLHINKRDFGVYLASEAWSSELLDKNGIADVNNILSNKDVDEATVSGDAKVPFSGWKSYTAENEDGPFEELEALGELVNKASDEVFYKYIDKLVDLDKFYKWQLITVLSGSAHQSDNSNLVLLFRRETGKFEPVVWDIESEELNDEIYSDNQPLLARRIFKNKAYSEKFLKILKNYVENDDNLADDLNYYDNIIASTKNDFYSDQAKNENNFVFNRINSDNRDLIIKNFQRVKELLASKNIEEANVFDELSFADRLNFNGSFKYLSDTVKNIDQFIAENPQFKKNNNKTLVINTGNHVFYKTVIVPSGFRLIIEPGAQLFFNPGVSLVTYSPVTANGNSYNPITITSSYPSSDEPWGVFAVINTGADKNYFRNVVVSGGSEDTVNGLRITSQFSLHNTESLVENSVFKNGKSDDGFHAIVGVVEIINSSFENNNSDGVDLDFILSGKIENSRFINNAMGGNNGDAIDLSGTSIEIRNNQLVRYGDKCISVGEKSTPIISDNIIAGCNIGIAVKDSSYAVIDNNKVIGNISHGLYLYRKKPSFVNGGKAKVSRSVIWGNSVEIEKDKFSSLSVEDSIVEGGYKDGTAIRQTEPELNKILPANIYKLIFNGNKND</sequence>
<organism evidence="3 4">
    <name type="scientific">Candidatus Yanofskybacteria bacterium RIFCSPHIGHO2_02_FULL_39_10</name>
    <dbReference type="NCBI Taxonomy" id="1802674"/>
    <lineage>
        <taxon>Bacteria</taxon>
        <taxon>Candidatus Yanofskyibacteriota</taxon>
    </lineage>
</organism>
<dbReference type="PANTHER" id="PTHR40050">
    <property type="entry name" value="INNER SPORE COAT PROTEIN H"/>
    <property type="match status" value="1"/>
</dbReference>
<evidence type="ECO:0000313" key="4">
    <source>
        <dbReference type="Proteomes" id="UP000178908"/>
    </source>
</evidence>
<dbReference type="InterPro" id="IPR006626">
    <property type="entry name" value="PbH1"/>
</dbReference>
<name>A0A1F8FBR3_9BACT</name>
<dbReference type="EMBL" id="MGJO01000015">
    <property type="protein sequence ID" value="OGN09696.1"/>
    <property type="molecule type" value="Genomic_DNA"/>
</dbReference>
<dbReference type="InterPro" id="IPR011050">
    <property type="entry name" value="Pectin_lyase_fold/virulence"/>
</dbReference>
<feature type="transmembrane region" description="Helical" evidence="1">
    <location>
        <begin position="18"/>
        <end position="36"/>
    </location>
</feature>
<dbReference type="InterPro" id="IPR039448">
    <property type="entry name" value="Beta_helix"/>
</dbReference>
<accession>A0A1F8FBR3</accession>
<dbReference type="Proteomes" id="UP000178908">
    <property type="component" value="Unassembled WGS sequence"/>
</dbReference>
<dbReference type="SUPFAM" id="SSF51126">
    <property type="entry name" value="Pectin lyase-like"/>
    <property type="match status" value="1"/>
</dbReference>
<dbReference type="Gene3D" id="2.160.20.10">
    <property type="entry name" value="Single-stranded right-handed beta-helix, Pectin lyase-like"/>
    <property type="match status" value="1"/>
</dbReference>
<dbReference type="InterPro" id="IPR012334">
    <property type="entry name" value="Pectin_lyas_fold"/>
</dbReference>
<dbReference type="InterPro" id="IPR014867">
    <property type="entry name" value="Spore_coat_CotH_CotH2/3/7"/>
</dbReference>
<feature type="domain" description="Right handed beta helix" evidence="2">
    <location>
        <begin position="617"/>
        <end position="752"/>
    </location>
</feature>
<keyword evidence="1" id="KW-1133">Transmembrane helix</keyword>